<protein>
    <submittedName>
        <fullName evidence="1">Membrane-bound dipeptidase</fullName>
    </submittedName>
</protein>
<dbReference type="SUPFAM" id="SSF52317">
    <property type="entry name" value="Class I glutamine amidotransferase-like"/>
    <property type="match status" value="1"/>
</dbReference>
<dbReference type="Pfam" id="PF01244">
    <property type="entry name" value="Peptidase_M19"/>
    <property type="match status" value="1"/>
</dbReference>
<dbReference type="PROSITE" id="PS51273">
    <property type="entry name" value="GATASE_TYPE_1"/>
    <property type="match status" value="1"/>
</dbReference>
<evidence type="ECO:0000313" key="1">
    <source>
        <dbReference type="EMBL" id="EJX01597.1"/>
    </source>
</evidence>
<gene>
    <name evidence="1" type="ORF">EVA_10293</name>
</gene>
<reference evidence="1" key="1">
    <citation type="journal article" date="2012" name="PLoS ONE">
        <title>Gene sets for utilization of primary and secondary nutrition supplies in the distal gut of endangered iberian lynx.</title>
        <authorList>
            <person name="Alcaide M."/>
            <person name="Messina E."/>
            <person name="Richter M."/>
            <person name="Bargiela R."/>
            <person name="Peplies J."/>
            <person name="Huws S.A."/>
            <person name="Newbold C.J."/>
            <person name="Golyshin P.N."/>
            <person name="Simon M.A."/>
            <person name="Lopez G."/>
            <person name="Yakimov M.M."/>
            <person name="Ferrer M."/>
        </authorList>
    </citation>
    <scope>NUCLEOTIDE SEQUENCE</scope>
</reference>
<dbReference type="GO" id="GO:0006508">
    <property type="term" value="P:proteolysis"/>
    <property type="evidence" value="ECO:0007669"/>
    <property type="project" value="InterPro"/>
</dbReference>
<dbReference type="PANTHER" id="PTHR10443:SF12">
    <property type="entry name" value="DIPEPTIDASE"/>
    <property type="match status" value="1"/>
</dbReference>
<organism evidence="1">
    <name type="scientific">gut metagenome</name>
    <dbReference type="NCBI Taxonomy" id="749906"/>
    <lineage>
        <taxon>unclassified sequences</taxon>
        <taxon>metagenomes</taxon>
        <taxon>organismal metagenomes</taxon>
    </lineage>
</organism>
<dbReference type="InterPro" id="IPR032466">
    <property type="entry name" value="Metal_Hydrolase"/>
</dbReference>
<dbReference type="InterPro" id="IPR011697">
    <property type="entry name" value="Peptidase_C26"/>
</dbReference>
<dbReference type="CDD" id="cd01301">
    <property type="entry name" value="rDP_like"/>
    <property type="match status" value="1"/>
</dbReference>
<sequence length="593" mass="64651">MLSSFALSQKVASLQQQALELAPDAPLIGVTGNFSEGQLQLAPGYYRSLEAAGAQVVVIPPRRVPDVSLIRLLDRLDGILLSGGADLNPLYLDEEPVPALHGINAERDAFELALIPLAYQRQMPLFGICRGIQLLAAALGGTVLQDLKTALPDSPLFKHSQDAPRGVATHTVTAEADSQLAQLLGERFAVNSFHHQAVGCPGPHLRVTARSVDHVVEAVESAEGKPVMGVQWHPECFLLEGDEAMMPLFRHFVAQAKAYRKARRVHQTILTLDSHCDTPMFFDQGVQLDRRDPKLLVDFPKMREGGLDATIMVAYLPQGERDAETSARVTARATALLNEIEQRVQAAPGVFLATTPAELYRNKECGKLSVMRGIENGYALGKNLDNVVRFREMGVVYITLCHNGDNDICDSARRSSQEHNGLSAFGREVIREMNRTGLMVDLSHAAEKSFYDALEISSTPIVCSHSSSRTLCDHPRNLTDDQLRALAQVGGVAQVTFYHGFLRPEVDGHPTATVDDAVRHLLHMIEVAGIDHVGVGTDFDGDGGLPGCANASELIGFTQRLQAEGLTTEDLRKVWGGNFLRVMTLCQQVARVN</sequence>
<dbReference type="CDD" id="cd01745">
    <property type="entry name" value="GATase1_2"/>
    <property type="match status" value="1"/>
</dbReference>
<dbReference type="PROSITE" id="PS51365">
    <property type="entry name" value="RENAL_DIPEPTIDASE_2"/>
    <property type="match status" value="1"/>
</dbReference>
<dbReference type="EMBL" id="AMCI01002887">
    <property type="protein sequence ID" value="EJX01597.1"/>
    <property type="molecule type" value="Genomic_DNA"/>
</dbReference>
<proteinExistence type="predicted"/>
<comment type="caution">
    <text evidence="1">The sequence shown here is derived from an EMBL/GenBank/DDBJ whole genome shotgun (WGS) entry which is preliminary data.</text>
</comment>
<dbReference type="InterPro" id="IPR008257">
    <property type="entry name" value="Pept_M19"/>
</dbReference>
<dbReference type="InterPro" id="IPR029062">
    <property type="entry name" value="Class_I_gatase-like"/>
</dbReference>
<accession>J9G334</accession>
<dbReference type="Pfam" id="PF07722">
    <property type="entry name" value="Peptidase_C26"/>
    <property type="match status" value="1"/>
</dbReference>
<dbReference type="AlphaFoldDB" id="J9G334"/>
<name>J9G334_9ZZZZ</name>
<dbReference type="Gene3D" id="3.20.20.140">
    <property type="entry name" value="Metal-dependent hydrolases"/>
    <property type="match status" value="1"/>
</dbReference>
<dbReference type="PANTHER" id="PTHR10443">
    <property type="entry name" value="MICROSOMAL DIPEPTIDASE"/>
    <property type="match status" value="1"/>
</dbReference>
<dbReference type="GO" id="GO:0070573">
    <property type="term" value="F:metallodipeptidase activity"/>
    <property type="evidence" value="ECO:0007669"/>
    <property type="project" value="InterPro"/>
</dbReference>
<dbReference type="Gene3D" id="3.40.50.880">
    <property type="match status" value="1"/>
</dbReference>
<dbReference type="SUPFAM" id="SSF51556">
    <property type="entry name" value="Metallo-dependent hydrolases"/>
    <property type="match status" value="1"/>
</dbReference>